<name>A0ABS8PTT8_9BACT</name>
<evidence type="ECO:0000256" key="1">
    <source>
        <dbReference type="SAM" id="SignalP"/>
    </source>
</evidence>
<proteinExistence type="predicted"/>
<keyword evidence="1" id="KW-0732">Signal</keyword>
<dbReference type="Proteomes" id="UP001199816">
    <property type="component" value="Unassembled WGS sequence"/>
</dbReference>
<dbReference type="EMBL" id="JAJNEC010000005">
    <property type="protein sequence ID" value="MCD2423698.1"/>
    <property type="molecule type" value="Genomic_DNA"/>
</dbReference>
<protein>
    <recommendedName>
        <fullName evidence="4">YCII-related domain-containing protein</fullName>
    </recommendedName>
</protein>
<dbReference type="RefSeq" id="WP_231004959.1">
    <property type="nucleotide sequence ID" value="NZ_JAJNEC010000005.1"/>
</dbReference>
<reference evidence="2 3" key="1">
    <citation type="submission" date="2021-11" db="EMBL/GenBank/DDBJ databases">
        <title>Genomic of Niabella pedocola.</title>
        <authorList>
            <person name="Wu T."/>
        </authorList>
    </citation>
    <scope>NUCLEOTIDE SEQUENCE [LARGE SCALE GENOMIC DNA]</scope>
    <source>
        <strain evidence="2 3">JCM 31011</strain>
    </source>
</reference>
<comment type="caution">
    <text evidence="2">The sequence shown here is derived from an EMBL/GenBank/DDBJ whole genome shotgun (WGS) entry which is preliminary data.</text>
</comment>
<feature type="signal peptide" evidence="1">
    <location>
        <begin position="1"/>
        <end position="17"/>
    </location>
</feature>
<dbReference type="SUPFAM" id="SSF54909">
    <property type="entry name" value="Dimeric alpha+beta barrel"/>
    <property type="match status" value="1"/>
</dbReference>
<dbReference type="Gene3D" id="3.30.70.1060">
    <property type="entry name" value="Dimeric alpha+beta barrel"/>
    <property type="match status" value="1"/>
</dbReference>
<evidence type="ECO:0000313" key="3">
    <source>
        <dbReference type="Proteomes" id="UP001199816"/>
    </source>
</evidence>
<sequence>MLRLLLLLVLVPFAGNAQTGSAGDNYNKALADSLGADQYGMRMYQFVLLKTGDSTIADKEKVASLFKGHMDNIGKLVAAHQLIVAGPFAKNPQQYRGLFIFTTKTKEETAALLASDPAVKSGLLKAEIYGWYGSAALPLYLPLHQQIEKSNH</sequence>
<gene>
    <name evidence="2" type="ORF">LQ567_13055</name>
</gene>
<accession>A0ABS8PTT8</accession>
<dbReference type="InterPro" id="IPR011008">
    <property type="entry name" value="Dimeric_a/b-barrel"/>
</dbReference>
<evidence type="ECO:0000313" key="2">
    <source>
        <dbReference type="EMBL" id="MCD2423698.1"/>
    </source>
</evidence>
<evidence type="ECO:0008006" key="4">
    <source>
        <dbReference type="Google" id="ProtNLM"/>
    </source>
</evidence>
<feature type="chain" id="PRO_5046701540" description="YCII-related domain-containing protein" evidence="1">
    <location>
        <begin position="18"/>
        <end position="152"/>
    </location>
</feature>
<organism evidence="2 3">
    <name type="scientific">Niabella pedocola</name>
    <dbReference type="NCBI Taxonomy" id="1752077"/>
    <lineage>
        <taxon>Bacteria</taxon>
        <taxon>Pseudomonadati</taxon>
        <taxon>Bacteroidota</taxon>
        <taxon>Chitinophagia</taxon>
        <taxon>Chitinophagales</taxon>
        <taxon>Chitinophagaceae</taxon>
        <taxon>Niabella</taxon>
    </lineage>
</organism>
<keyword evidence="3" id="KW-1185">Reference proteome</keyword>